<accession>A0A8S9LR86</accession>
<dbReference type="EMBL" id="QGKW02000276">
    <property type="protein sequence ID" value="KAF2609082.1"/>
    <property type="molecule type" value="Genomic_DNA"/>
</dbReference>
<reference evidence="2" key="1">
    <citation type="submission" date="2019-12" db="EMBL/GenBank/DDBJ databases">
        <title>Genome sequencing and annotation of Brassica cretica.</title>
        <authorList>
            <person name="Studholme D.J."/>
            <person name="Sarris P.F."/>
        </authorList>
    </citation>
    <scope>NUCLEOTIDE SEQUENCE</scope>
    <source>
        <strain evidence="2">PFS-001/15</strain>
        <tissue evidence="2">Leaf</tissue>
    </source>
</reference>
<sequence>MARGNGSGRRGPAVATTSSGGVWSTSVWAVKLQTACAASAGLQVSGYVFVSTRGTRWWPCMQEILNGQEDIVYLQKGPKLKLMSRRFPAITYYGEWWGRG</sequence>
<evidence type="ECO:0000313" key="2">
    <source>
        <dbReference type="EMBL" id="KAF2609082.1"/>
    </source>
</evidence>
<proteinExistence type="predicted"/>
<evidence type="ECO:0000313" key="3">
    <source>
        <dbReference type="Proteomes" id="UP000712281"/>
    </source>
</evidence>
<dbReference type="AlphaFoldDB" id="A0A8S9LR86"/>
<comment type="caution">
    <text evidence="2">The sequence shown here is derived from an EMBL/GenBank/DDBJ whole genome shotgun (WGS) entry which is preliminary data.</text>
</comment>
<protein>
    <submittedName>
        <fullName evidence="2">Uncharacterized protein</fullName>
    </submittedName>
</protein>
<dbReference type="Proteomes" id="UP000712281">
    <property type="component" value="Unassembled WGS sequence"/>
</dbReference>
<name>A0A8S9LR86_BRACR</name>
<evidence type="ECO:0000256" key="1">
    <source>
        <dbReference type="SAM" id="MobiDB-lite"/>
    </source>
</evidence>
<gene>
    <name evidence="2" type="ORF">F2Q68_00044584</name>
</gene>
<organism evidence="2 3">
    <name type="scientific">Brassica cretica</name>
    <name type="common">Mustard</name>
    <dbReference type="NCBI Taxonomy" id="69181"/>
    <lineage>
        <taxon>Eukaryota</taxon>
        <taxon>Viridiplantae</taxon>
        <taxon>Streptophyta</taxon>
        <taxon>Embryophyta</taxon>
        <taxon>Tracheophyta</taxon>
        <taxon>Spermatophyta</taxon>
        <taxon>Magnoliopsida</taxon>
        <taxon>eudicotyledons</taxon>
        <taxon>Gunneridae</taxon>
        <taxon>Pentapetalae</taxon>
        <taxon>rosids</taxon>
        <taxon>malvids</taxon>
        <taxon>Brassicales</taxon>
        <taxon>Brassicaceae</taxon>
        <taxon>Brassiceae</taxon>
        <taxon>Brassica</taxon>
    </lineage>
</organism>
<feature type="region of interest" description="Disordered" evidence="1">
    <location>
        <begin position="1"/>
        <end position="20"/>
    </location>
</feature>